<dbReference type="Proteomes" id="UP001334732">
    <property type="component" value="Chromosome"/>
</dbReference>
<evidence type="ECO:0000256" key="4">
    <source>
        <dbReference type="ARBA" id="ARBA00022475"/>
    </source>
</evidence>
<feature type="transmembrane region" description="Helical" evidence="8">
    <location>
        <begin position="6"/>
        <end position="24"/>
    </location>
</feature>
<protein>
    <recommendedName>
        <fullName evidence="8">Probable membrane transporter protein</fullName>
    </recommendedName>
</protein>
<evidence type="ECO:0000313" key="9">
    <source>
        <dbReference type="EMBL" id="WRS38846.1"/>
    </source>
</evidence>
<dbReference type="RefSeq" id="WP_324779378.1">
    <property type="nucleotide sequence ID" value="NZ_CP141769.1"/>
</dbReference>
<reference evidence="9 10" key="1">
    <citation type="submission" date="2023-12" db="EMBL/GenBank/DDBJ databases">
        <title>Thiobacillus sedimentum sp. nov., a chemolithoautotrophic sulfur-oxidizing bacterium isolated from freshwater sediment.</title>
        <authorList>
            <person name="Luo J."/>
            <person name="Dai C."/>
        </authorList>
    </citation>
    <scope>NUCLEOTIDE SEQUENCE [LARGE SCALE GENOMIC DNA]</scope>
    <source>
        <strain evidence="9 10">SCUT-2</strain>
    </source>
</reference>
<evidence type="ECO:0000256" key="5">
    <source>
        <dbReference type="ARBA" id="ARBA00022692"/>
    </source>
</evidence>
<proteinExistence type="inferred from homology"/>
<dbReference type="PANTHER" id="PTHR30269:SF37">
    <property type="entry name" value="MEMBRANE TRANSPORTER PROTEIN"/>
    <property type="match status" value="1"/>
</dbReference>
<evidence type="ECO:0000256" key="8">
    <source>
        <dbReference type="RuleBase" id="RU363041"/>
    </source>
</evidence>
<keyword evidence="5 8" id="KW-0812">Transmembrane</keyword>
<dbReference type="Pfam" id="PF01925">
    <property type="entry name" value="TauE"/>
    <property type="match status" value="1"/>
</dbReference>
<evidence type="ECO:0000256" key="7">
    <source>
        <dbReference type="ARBA" id="ARBA00023136"/>
    </source>
</evidence>
<keyword evidence="3" id="KW-0813">Transport</keyword>
<dbReference type="PANTHER" id="PTHR30269">
    <property type="entry name" value="TRANSMEMBRANE PROTEIN YFCA"/>
    <property type="match status" value="1"/>
</dbReference>
<feature type="transmembrane region" description="Helical" evidence="8">
    <location>
        <begin position="170"/>
        <end position="193"/>
    </location>
</feature>
<keyword evidence="10" id="KW-1185">Reference proteome</keyword>
<organism evidence="9 10">
    <name type="scientific">Thiobacillus sedimenti</name>
    <dbReference type="NCBI Taxonomy" id="3110231"/>
    <lineage>
        <taxon>Bacteria</taxon>
        <taxon>Pseudomonadati</taxon>
        <taxon>Pseudomonadota</taxon>
        <taxon>Betaproteobacteria</taxon>
        <taxon>Nitrosomonadales</taxon>
        <taxon>Thiobacillaceae</taxon>
        <taxon>Thiobacillus</taxon>
    </lineage>
</organism>
<sequence length="250" mass="26004">MSVDQIAAVPVASAAAILLTAYFIRGITGFGSGLIAVPLLALLLPLKFVVPVILLLDFTASMVMGGFNLKRVQWGEIGVLIPLGIAGVVIGTSLLVRLPAAPMLAALAVFVLIFAVRSLFNIRGDKPISRGWAVPAALTGGTVGALFGTGGPPYVIYLTHRIHDKGALRATFSALFFSDGLARIVSFLVAGLLMSAKVWVAYLVALPLMLGALYLGGRVHVGLSHAQMTRLVGVLLLGSSGSLLVKALHT</sequence>
<evidence type="ECO:0000256" key="6">
    <source>
        <dbReference type="ARBA" id="ARBA00022989"/>
    </source>
</evidence>
<keyword evidence="6 8" id="KW-1133">Transmembrane helix</keyword>
<feature type="transmembrane region" description="Helical" evidence="8">
    <location>
        <begin position="132"/>
        <end position="158"/>
    </location>
</feature>
<comment type="similarity">
    <text evidence="2 8">Belongs to the 4-toluene sulfonate uptake permease (TSUP) (TC 2.A.102) family.</text>
</comment>
<dbReference type="EMBL" id="CP141769">
    <property type="protein sequence ID" value="WRS38846.1"/>
    <property type="molecule type" value="Genomic_DNA"/>
</dbReference>
<evidence type="ECO:0000256" key="2">
    <source>
        <dbReference type="ARBA" id="ARBA00009142"/>
    </source>
</evidence>
<feature type="transmembrane region" description="Helical" evidence="8">
    <location>
        <begin position="36"/>
        <end position="56"/>
    </location>
</feature>
<dbReference type="InterPro" id="IPR002781">
    <property type="entry name" value="TM_pro_TauE-like"/>
</dbReference>
<feature type="transmembrane region" description="Helical" evidence="8">
    <location>
        <begin position="199"/>
        <end position="216"/>
    </location>
</feature>
<evidence type="ECO:0000256" key="1">
    <source>
        <dbReference type="ARBA" id="ARBA00004651"/>
    </source>
</evidence>
<comment type="subcellular location">
    <subcellularLocation>
        <location evidence="1 8">Cell membrane</location>
        <topology evidence="1 8">Multi-pass membrane protein</topology>
    </subcellularLocation>
</comment>
<feature type="transmembrane region" description="Helical" evidence="8">
    <location>
        <begin position="103"/>
        <end position="120"/>
    </location>
</feature>
<name>A0ABZ1CJ15_9PROT</name>
<dbReference type="InterPro" id="IPR052017">
    <property type="entry name" value="TSUP"/>
</dbReference>
<evidence type="ECO:0000313" key="10">
    <source>
        <dbReference type="Proteomes" id="UP001334732"/>
    </source>
</evidence>
<accession>A0ABZ1CJ15</accession>
<feature type="transmembrane region" description="Helical" evidence="8">
    <location>
        <begin position="76"/>
        <end position="96"/>
    </location>
</feature>
<keyword evidence="4 8" id="KW-1003">Cell membrane</keyword>
<feature type="transmembrane region" description="Helical" evidence="8">
    <location>
        <begin position="228"/>
        <end position="248"/>
    </location>
</feature>
<keyword evidence="7 8" id="KW-0472">Membrane</keyword>
<evidence type="ECO:0000256" key="3">
    <source>
        <dbReference type="ARBA" id="ARBA00022448"/>
    </source>
</evidence>
<gene>
    <name evidence="9" type="ORF">VA613_12675</name>
</gene>